<dbReference type="Ensembl" id="ENSMZET00005037250.1">
    <property type="protein sequence ID" value="ENSMZEP00005035984.1"/>
    <property type="gene ID" value="ENSMZEG00005026850.1"/>
</dbReference>
<sequence length="310" mass="34606">MLFFLLYWIIKISPWLQFDSMNSSSDEGQVIVVSWAYYGRRDTTTCSDGRPVSQIQNVNCFWPGSMDYVTTSCNGKNSCTVEAKSSEDPCYGIYKYLEWIHLIELQTWLQFMNSSSGEGQVIVVSWVNYGRRDNTTCSHGRPVSQIQNVHCSSPSSAEYVTNRCNWQNNCTVGASNTVFGDPCGGTYKYLEVVYDCQVHNVTCEGSQANLQCGQVIVVSWANYGRRDNTTCPDGNPDHSSADSPLTCIHRCNRQNNCTVGASNTGFGDPCSGTYKYLEVFYTCQGKNLKPLDCIHSCAHKKVIAEKDSII</sequence>
<reference evidence="5 6" key="1">
    <citation type="journal article" date="2014" name="Nature">
        <title>The genomic substrate for adaptive radiation in African cichlid fish.</title>
        <authorList>
            <person name="Brawand D."/>
            <person name="Wagner C.E."/>
            <person name="Li Y.I."/>
            <person name="Malinsky M."/>
            <person name="Keller I."/>
            <person name="Fan S."/>
            <person name="Simakov O."/>
            <person name="Ng A.Y."/>
            <person name="Lim Z.W."/>
            <person name="Bezault E."/>
            <person name="Turner-Maier J."/>
            <person name="Johnson J."/>
            <person name="Alcazar R."/>
            <person name="Noh H.J."/>
            <person name="Russell P."/>
            <person name="Aken B."/>
            <person name="Alfoldi J."/>
            <person name="Amemiya C."/>
            <person name="Azzouzi N."/>
            <person name="Baroiller J.F."/>
            <person name="Barloy-Hubler F."/>
            <person name="Berlin A."/>
            <person name="Bloomquist R."/>
            <person name="Carleton K.L."/>
            <person name="Conte M.A."/>
            <person name="D'Cotta H."/>
            <person name="Eshel O."/>
            <person name="Gaffney L."/>
            <person name="Galibert F."/>
            <person name="Gante H.F."/>
            <person name="Gnerre S."/>
            <person name="Greuter L."/>
            <person name="Guyon R."/>
            <person name="Haddad N.S."/>
            <person name="Haerty W."/>
            <person name="Harris R.M."/>
            <person name="Hofmann H.A."/>
            <person name="Hourlier T."/>
            <person name="Hulata G."/>
            <person name="Jaffe D.B."/>
            <person name="Lara M."/>
            <person name="Lee A.P."/>
            <person name="MacCallum I."/>
            <person name="Mwaiko S."/>
            <person name="Nikaido M."/>
            <person name="Nishihara H."/>
            <person name="Ozouf-Costaz C."/>
            <person name="Penman D.J."/>
            <person name="Przybylski D."/>
            <person name="Rakotomanga M."/>
            <person name="Renn S.C.P."/>
            <person name="Ribeiro F.J."/>
            <person name="Ron M."/>
            <person name="Salzburger W."/>
            <person name="Sanchez-Pulido L."/>
            <person name="Santos M.E."/>
            <person name="Searle S."/>
            <person name="Sharpe T."/>
            <person name="Swofford R."/>
            <person name="Tan F.J."/>
            <person name="Williams L."/>
            <person name="Young S."/>
            <person name="Yin S."/>
            <person name="Okada N."/>
            <person name="Kocher T.D."/>
            <person name="Miska E.A."/>
            <person name="Lander E.S."/>
            <person name="Venkatesh B."/>
            <person name="Fernald R.D."/>
            <person name="Meyer A."/>
            <person name="Ponting C.P."/>
            <person name="Streelman J.T."/>
            <person name="Lindblad-Toh K."/>
            <person name="Seehausen O."/>
            <person name="Di Palma F."/>
        </authorList>
    </citation>
    <scope>NUCLEOTIDE SEQUENCE</scope>
</reference>
<reference evidence="5" key="3">
    <citation type="submission" date="2025-09" db="UniProtKB">
        <authorList>
            <consortium name="Ensembl"/>
        </authorList>
    </citation>
    <scope>IDENTIFICATION</scope>
</reference>
<evidence type="ECO:0000256" key="3">
    <source>
        <dbReference type="SAM" id="SignalP"/>
    </source>
</evidence>
<dbReference type="Proteomes" id="UP000265160">
    <property type="component" value="LG20"/>
</dbReference>
<keyword evidence="2" id="KW-0677">Repeat</keyword>
<accession>A0A3P9DNG3</accession>
<feature type="domain" description="SUEL-type lectin" evidence="4">
    <location>
        <begin position="115"/>
        <end position="197"/>
    </location>
</feature>
<dbReference type="PANTHER" id="PTHR46780">
    <property type="entry name" value="PROTEIN EVA-1"/>
    <property type="match status" value="1"/>
</dbReference>
<feature type="domain" description="SUEL-type lectin" evidence="4">
    <location>
        <begin position="202"/>
        <end position="284"/>
    </location>
</feature>
<dbReference type="GeneTree" id="ENSGT00940000154285"/>
<keyword evidence="6" id="KW-1185">Reference proteome</keyword>
<feature type="signal peptide" evidence="3">
    <location>
        <begin position="1"/>
        <end position="17"/>
    </location>
</feature>
<dbReference type="Pfam" id="PF02140">
    <property type="entry name" value="SUEL_Lectin"/>
    <property type="match status" value="3"/>
</dbReference>
<evidence type="ECO:0000259" key="4">
    <source>
        <dbReference type="PROSITE" id="PS50228"/>
    </source>
</evidence>
<dbReference type="PROSITE" id="PS50228">
    <property type="entry name" value="SUEL_LECTIN"/>
    <property type="match status" value="2"/>
</dbReference>
<dbReference type="GO" id="GO:0030246">
    <property type="term" value="F:carbohydrate binding"/>
    <property type="evidence" value="ECO:0007669"/>
    <property type="project" value="UniProtKB-KW"/>
</dbReference>
<dbReference type="InterPro" id="IPR000922">
    <property type="entry name" value="Lectin_gal-bd_dom"/>
</dbReference>
<dbReference type="AlphaFoldDB" id="A0A3P9DNG3"/>
<evidence type="ECO:0000256" key="1">
    <source>
        <dbReference type="ARBA" id="ARBA00022734"/>
    </source>
</evidence>
<evidence type="ECO:0000256" key="2">
    <source>
        <dbReference type="ARBA" id="ARBA00022737"/>
    </source>
</evidence>
<evidence type="ECO:0000313" key="6">
    <source>
        <dbReference type="Proteomes" id="UP000265160"/>
    </source>
</evidence>
<reference evidence="5" key="2">
    <citation type="submission" date="2025-08" db="UniProtKB">
        <authorList>
            <consortium name="Ensembl"/>
        </authorList>
    </citation>
    <scope>IDENTIFICATION</scope>
</reference>
<proteinExistence type="predicted"/>
<keyword evidence="3" id="KW-0732">Signal</keyword>
<organism evidence="5 6">
    <name type="scientific">Maylandia zebra</name>
    <name type="common">zebra mbuna</name>
    <dbReference type="NCBI Taxonomy" id="106582"/>
    <lineage>
        <taxon>Eukaryota</taxon>
        <taxon>Metazoa</taxon>
        <taxon>Chordata</taxon>
        <taxon>Craniata</taxon>
        <taxon>Vertebrata</taxon>
        <taxon>Euteleostomi</taxon>
        <taxon>Actinopterygii</taxon>
        <taxon>Neopterygii</taxon>
        <taxon>Teleostei</taxon>
        <taxon>Neoteleostei</taxon>
        <taxon>Acanthomorphata</taxon>
        <taxon>Ovalentaria</taxon>
        <taxon>Cichlomorphae</taxon>
        <taxon>Cichliformes</taxon>
        <taxon>Cichlidae</taxon>
        <taxon>African cichlids</taxon>
        <taxon>Pseudocrenilabrinae</taxon>
        <taxon>Haplochromini</taxon>
        <taxon>Maylandia</taxon>
        <taxon>Maylandia zebra complex</taxon>
    </lineage>
</organism>
<evidence type="ECO:0000313" key="5">
    <source>
        <dbReference type="Ensembl" id="ENSMZEP00005035984.1"/>
    </source>
</evidence>
<dbReference type="InterPro" id="IPR043159">
    <property type="entry name" value="Lectin_gal-bd_sf"/>
</dbReference>
<protein>
    <recommendedName>
        <fullName evidence="4">SUEL-type lectin domain-containing protein</fullName>
    </recommendedName>
</protein>
<feature type="chain" id="PRO_5018014622" description="SUEL-type lectin domain-containing protein" evidence="3">
    <location>
        <begin position="18"/>
        <end position="310"/>
    </location>
</feature>
<name>A0A3P9DNG3_9CICH</name>
<dbReference type="Gene3D" id="2.60.120.740">
    <property type="match status" value="3"/>
</dbReference>
<keyword evidence="1" id="KW-0430">Lectin</keyword>